<keyword evidence="4" id="KW-1185">Reference proteome</keyword>
<comment type="caution">
    <text evidence="3">The sequence shown here is derived from an EMBL/GenBank/DDBJ whole genome shotgun (WGS) entry which is preliminary data.</text>
</comment>
<protein>
    <submittedName>
        <fullName evidence="3">Uncharacterized protein</fullName>
    </submittedName>
</protein>
<evidence type="ECO:0000256" key="1">
    <source>
        <dbReference type="SAM" id="MobiDB-lite"/>
    </source>
</evidence>
<evidence type="ECO:0000313" key="3">
    <source>
        <dbReference type="EMBL" id="GLK09744.1"/>
    </source>
</evidence>
<gene>
    <name evidence="3" type="ORF">GCM10017600_31500</name>
</gene>
<dbReference type="Proteomes" id="UP001143474">
    <property type="component" value="Unassembled WGS sequence"/>
</dbReference>
<dbReference type="AlphaFoldDB" id="A0A9W6MCS2"/>
<feature type="region of interest" description="Disordered" evidence="1">
    <location>
        <begin position="43"/>
        <end position="81"/>
    </location>
</feature>
<feature type="transmembrane region" description="Helical" evidence="2">
    <location>
        <begin position="134"/>
        <end position="151"/>
    </location>
</feature>
<keyword evidence="2" id="KW-0472">Membrane</keyword>
<sequence>MTARYGAVIGNKRDIFTSRPVGEWHSVSLPEVSGIGGTGCVSRVGAGKGEKAGPSPERGRAVKGTDEDGGPEKGTGAETEARDEIRRIVRASMAVATVAGVAGAVIMILVRITIASVAINAGLNWVFVHGTWGLPRLGLLIGLAATAVLLLRRYSASLAAYDPVAAPWRRARNRSPVGRVGRVGETGIRWR</sequence>
<reference evidence="3" key="2">
    <citation type="submission" date="2023-01" db="EMBL/GenBank/DDBJ databases">
        <authorList>
            <person name="Sun Q."/>
            <person name="Evtushenko L."/>
        </authorList>
    </citation>
    <scope>NUCLEOTIDE SEQUENCE</scope>
    <source>
        <strain evidence="3">VKM Ac-2007</strain>
    </source>
</reference>
<keyword evidence="2" id="KW-0812">Transmembrane</keyword>
<accession>A0A9W6MCS2</accession>
<feature type="compositionally biased region" description="Basic and acidic residues" evidence="1">
    <location>
        <begin position="57"/>
        <end position="66"/>
    </location>
</feature>
<evidence type="ECO:0000313" key="4">
    <source>
        <dbReference type="Proteomes" id="UP001143474"/>
    </source>
</evidence>
<reference evidence="3" key="1">
    <citation type="journal article" date="2014" name="Int. J. Syst. Evol. Microbiol.">
        <title>Complete genome sequence of Corynebacterium casei LMG S-19264T (=DSM 44701T), isolated from a smear-ripened cheese.</title>
        <authorList>
            <consortium name="US DOE Joint Genome Institute (JGI-PGF)"/>
            <person name="Walter F."/>
            <person name="Albersmeier A."/>
            <person name="Kalinowski J."/>
            <person name="Ruckert C."/>
        </authorList>
    </citation>
    <scope>NUCLEOTIDE SEQUENCE</scope>
    <source>
        <strain evidence="3">VKM Ac-2007</strain>
    </source>
</reference>
<dbReference type="EMBL" id="BSEV01000006">
    <property type="protein sequence ID" value="GLK09744.1"/>
    <property type="molecule type" value="Genomic_DNA"/>
</dbReference>
<organism evidence="3 4">
    <name type="scientific">Streptosporangium carneum</name>
    <dbReference type="NCBI Taxonomy" id="47481"/>
    <lineage>
        <taxon>Bacteria</taxon>
        <taxon>Bacillati</taxon>
        <taxon>Actinomycetota</taxon>
        <taxon>Actinomycetes</taxon>
        <taxon>Streptosporangiales</taxon>
        <taxon>Streptosporangiaceae</taxon>
        <taxon>Streptosporangium</taxon>
    </lineage>
</organism>
<evidence type="ECO:0000256" key="2">
    <source>
        <dbReference type="SAM" id="Phobius"/>
    </source>
</evidence>
<feature type="transmembrane region" description="Helical" evidence="2">
    <location>
        <begin position="91"/>
        <end position="114"/>
    </location>
</feature>
<proteinExistence type="predicted"/>
<keyword evidence="2" id="KW-1133">Transmembrane helix</keyword>
<name>A0A9W6MCS2_9ACTN</name>